<dbReference type="Pfam" id="PF07690">
    <property type="entry name" value="MFS_1"/>
    <property type="match status" value="1"/>
</dbReference>
<dbReference type="PROSITE" id="PS50850">
    <property type="entry name" value="MFS"/>
    <property type="match status" value="1"/>
</dbReference>
<feature type="transmembrane region" description="Helical" evidence="6">
    <location>
        <begin position="76"/>
        <end position="98"/>
    </location>
</feature>
<name>A0A0C3FXP2_PILCF</name>
<feature type="transmembrane region" description="Helical" evidence="6">
    <location>
        <begin position="42"/>
        <end position="64"/>
    </location>
</feature>
<evidence type="ECO:0000256" key="4">
    <source>
        <dbReference type="ARBA" id="ARBA00022989"/>
    </source>
</evidence>
<keyword evidence="3 6" id="KW-0812">Transmembrane</keyword>
<proteinExistence type="predicted"/>
<keyword evidence="4 6" id="KW-1133">Transmembrane helix</keyword>
<dbReference type="InterPro" id="IPR011701">
    <property type="entry name" value="MFS"/>
</dbReference>
<dbReference type="Gene3D" id="1.20.1250.20">
    <property type="entry name" value="MFS general substrate transporter like domains"/>
    <property type="match status" value="1"/>
</dbReference>
<organism evidence="8 9">
    <name type="scientific">Piloderma croceum (strain F 1598)</name>
    <dbReference type="NCBI Taxonomy" id="765440"/>
    <lineage>
        <taxon>Eukaryota</taxon>
        <taxon>Fungi</taxon>
        <taxon>Dikarya</taxon>
        <taxon>Basidiomycota</taxon>
        <taxon>Agaricomycotina</taxon>
        <taxon>Agaricomycetes</taxon>
        <taxon>Agaricomycetidae</taxon>
        <taxon>Atheliales</taxon>
        <taxon>Atheliaceae</taxon>
        <taxon>Piloderma</taxon>
    </lineage>
</organism>
<reference evidence="8 9" key="1">
    <citation type="submission" date="2014-04" db="EMBL/GenBank/DDBJ databases">
        <authorList>
            <consortium name="DOE Joint Genome Institute"/>
            <person name="Kuo A."/>
            <person name="Tarkka M."/>
            <person name="Buscot F."/>
            <person name="Kohler A."/>
            <person name="Nagy L.G."/>
            <person name="Floudas D."/>
            <person name="Copeland A."/>
            <person name="Barry K.W."/>
            <person name="Cichocki N."/>
            <person name="Veneault-Fourrey C."/>
            <person name="LaButti K."/>
            <person name="Lindquist E.A."/>
            <person name="Lipzen A."/>
            <person name="Lundell T."/>
            <person name="Morin E."/>
            <person name="Murat C."/>
            <person name="Sun H."/>
            <person name="Tunlid A."/>
            <person name="Henrissat B."/>
            <person name="Grigoriev I.V."/>
            <person name="Hibbett D.S."/>
            <person name="Martin F."/>
            <person name="Nordberg H.P."/>
            <person name="Cantor M.N."/>
            <person name="Hua S.X."/>
        </authorList>
    </citation>
    <scope>NUCLEOTIDE SEQUENCE [LARGE SCALE GENOMIC DNA]</scope>
    <source>
        <strain evidence="8 9">F 1598</strain>
    </source>
</reference>
<dbReference type="GO" id="GO:0016020">
    <property type="term" value="C:membrane"/>
    <property type="evidence" value="ECO:0007669"/>
    <property type="project" value="UniProtKB-SubCell"/>
</dbReference>
<evidence type="ECO:0000313" key="9">
    <source>
        <dbReference type="Proteomes" id="UP000054166"/>
    </source>
</evidence>
<dbReference type="GO" id="GO:0022857">
    <property type="term" value="F:transmembrane transporter activity"/>
    <property type="evidence" value="ECO:0007669"/>
    <property type="project" value="InterPro"/>
</dbReference>
<evidence type="ECO:0000313" key="8">
    <source>
        <dbReference type="EMBL" id="KIM89075.1"/>
    </source>
</evidence>
<feature type="transmembrane region" description="Helical" evidence="6">
    <location>
        <begin position="356"/>
        <end position="377"/>
    </location>
</feature>
<evidence type="ECO:0000256" key="1">
    <source>
        <dbReference type="ARBA" id="ARBA00004141"/>
    </source>
</evidence>
<feature type="transmembrane region" description="Helical" evidence="6">
    <location>
        <begin position="461"/>
        <end position="483"/>
    </location>
</feature>
<reference evidence="9" key="2">
    <citation type="submission" date="2015-01" db="EMBL/GenBank/DDBJ databases">
        <title>Evolutionary Origins and Diversification of the Mycorrhizal Mutualists.</title>
        <authorList>
            <consortium name="DOE Joint Genome Institute"/>
            <consortium name="Mycorrhizal Genomics Consortium"/>
            <person name="Kohler A."/>
            <person name="Kuo A."/>
            <person name="Nagy L.G."/>
            <person name="Floudas D."/>
            <person name="Copeland A."/>
            <person name="Barry K.W."/>
            <person name="Cichocki N."/>
            <person name="Veneault-Fourrey C."/>
            <person name="LaButti K."/>
            <person name="Lindquist E.A."/>
            <person name="Lipzen A."/>
            <person name="Lundell T."/>
            <person name="Morin E."/>
            <person name="Murat C."/>
            <person name="Riley R."/>
            <person name="Ohm R."/>
            <person name="Sun H."/>
            <person name="Tunlid A."/>
            <person name="Henrissat B."/>
            <person name="Grigoriev I.V."/>
            <person name="Hibbett D.S."/>
            <person name="Martin F."/>
        </authorList>
    </citation>
    <scope>NUCLEOTIDE SEQUENCE [LARGE SCALE GENOMIC DNA]</scope>
    <source>
        <strain evidence="9">F 1598</strain>
    </source>
</reference>
<keyword evidence="2" id="KW-0813">Transport</keyword>
<dbReference type="PANTHER" id="PTHR23504">
    <property type="entry name" value="MAJOR FACILITATOR SUPERFAMILY DOMAIN-CONTAINING PROTEIN 10"/>
    <property type="match status" value="1"/>
</dbReference>
<dbReference type="SUPFAM" id="SSF103473">
    <property type="entry name" value="MFS general substrate transporter"/>
    <property type="match status" value="1"/>
</dbReference>
<accession>A0A0C3FXP2</accession>
<feature type="domain" description="Major facilitator superfamily (MFS) profile" evidence="7">
    <location>
        <begin position="33"/>
        <end position="486"/>
    </location>
</feature>
<dbReference type="InterPro" id="IPR036259">
    <property type="entry name" value="MFS_trans_sf"/>
</dbReference>
<feature type="transmembrane region" description="Helical" evidence="6">
    <location>
        <begin position="284"/>
        <end position="309"/>
    </location>
</feature>
<dbReference type="InParanoid" id="A0A0C3FXP2"/>
<dbReference type="InterPro" id="IPR020846">
    <property type="entry name" value="MFS_dom"/>
</dbReference>
<evidence type="ECO:0000256" key="6">
    <source>
        <dbReference type="SAM" id="Phobius"/>
    </source>
</evidence>
<keyword evidence="9" id="KW-1185">Reference proteome</keyword>
<evidence type="ECO:0000256" key="2">
    <source>
        <dbReference type="ARBA" id="ARBA00022448"/>
    </source>
</evidence>
<dbReference type="AlphaFoldDB" id="A0A0C3FXP2"/>
<dbReference type="HOGENOM" id="CLU_001265_54_6_1"/>
<dbReference type="Proteomes" id="UP000054166">
    <property type="component" value="Unassembled WGS sequence"/>
</dbReference>
<feature type="transmembrane region" description="Helical" evidence="6">
    <location>
        <begin position="212"/>
        <end position="234"/>
    </location>
</feature>
<evidence type="ECO:0000256" key="3">
    <source>
        <dbReference type="ARBA" id="ARBA00022692"/>
    </source>
</evidence>
<keyword evidence="5 6" id="KW-0472">Membrane</keyword>
<evidence type="ECO:0000256" key="5">
    <source>
        <dbReference type="ARBA" id="ARBA00023136"/>
    </source>
</evidence>
<feature type="transmembrane region" description="Helical" evidence="6">
    <location>
        <begin position="389"/>
        <end position="413"/>
    </location>
</feature>
<sequence length="490" mass="52667">MLLSALENETTPLLFEPSAESHGLGLGGKKTRLPKLQIATLLLPYFAETIIAVFAYPFLAQLIGNLDVVQGNKGRVGYFMGVLDSVGHLTTAFAVLLWGRFSDGHGRKPVLLACCAGLAVAITSFGCSKTFLALVLCKFLEGLFKANKPTVKTAFAELSDGDEPKMAQMFALMPVVYAASATVGPFIGGTLSQPYERFPDVFANQFWREYPYLLPCLAAACCCCMAFVATMVVFKETVPSLHASQNSGFQAHVATDRSSLLSDASHNSELHSRTQTTSLFHRPLVIVLSNYAIFVFLEVSFTATFALFLSSPIPLGGLGFSPRAIGAVLGSAGIFHGLFQAFFFAHIHQRWEPRNVYAVSIAAYIPIYLCMPIMNAIARSAGRITPLVWILLALVEMACTFAYTAFSCMYIFITLASPSSNTLGRTHAAAQTVFSLSGAIGPACVTSLVAVSVRYNLLGGSLAYVFMAALGFVAVGMTSLLPIDERRRGG</sequence>
<dbReference type="EMBL" id="KN832975">
    <property type="protein sequence ID" value="KIM89075.1"/>
    <property type="molecule type" value="Genomic_DNA"/>
</dbReference>
<protein>
    <recommendedName>
        <fullName evidence="7">Major facilitator superfamily (MFS) profile domain-containing protein</fullName>
    </recommendedName>
</protein>
<evidence type="ECO:0000259" key="7">
    <source>
        <dbReference type="PROSITE" id="PS50850"/>
    </source>
</evidence>
<gene>
    <name evidence="8" type="ORF">PILCRDRAFT_210070</name>
</gene>
<comment type="subcellular location">
    <subcellularLocation>
        <location evidence="1">Membrane</location>
        <topology evidence="1">Multi-pass membrane protein</topology>
    </subcellularLocation>
</comment>
<dbReference type="PANTHER" id="PTHR23504:SF15">
    <property type="entry name" value="MAJOR FACILITATOR SUPERFAMILY (MFS) PROFILE DOMAIN-CONTAINING PROTEIN"/>
    <property type="match status" value="1"/>
</dbReference>
<dbReference type="OrthoDB" id="419616at2759"/>
<feature type="transmembrane region" description="Helical" evidence="6">
    <location>
        <begin position="170"/>
        <end position="192"/>
    </location>
</feature>
<feature type="transmembrane region" description="Helical" evidence="6">
    <location>
        <begin position="324"/>
        <end position="344"/>
    </location>
</feature>
<feature type="transmembrane region" description="Helical" evidence="6">
    <location>
        <begin position="433"/>
        <end position="455"/>
    </location>
</feature>
<feature type="transmembrane region" description="Helical" evidence="6">
    <location>
        <begin position="110"/>
        <end position="137"/>
    </location>
</feature>